<dbReference type="RefSeq" id="WP_004916303.1">
    <property type="nucleotide sequence ID" value="NZ_DS607643.1"/>
</dbReference>
<dbReference type="AlphaFoldDB" id="A0AA86YPT0"/>
<evidence type="ECO:0008006" key="3">
    <source>
        <dbReference type="Google" id="ProtNLM"/>
    </source>
</evidence>
<proteinExistence type="predicted"/>
<gene>
    <name evidence="1" type="ORF">PROSTU_00112</name>
</gene>
<dbReference type="Proteomes" id="UP000004506">
    <property type="component" value="Unassembled WGS sequence"/>
</dbReference>
<reference evidence="2" key="1">
    <citation type="submission" date="2008-04" db="EMBL/GenBank/DDBJ databases">
        <title>Draft genome sequence of Providencia stuartii (ATCC 25827).</title>
        <authorList>
            <person name="Sudarsanam P."/>
            <person name="Ley R."/>
            <person name="Guruge J."/>
            <person name="Turnbaugh P.J."/>
            <person name="Mahowald M."/>
            <person name="Liep D."/>
            <person name="Gordon J."/>
        </authorList>
    </citation>
    <scope>NUCLEOTIDE SEQUENCE [LARGE SCALE GENOMIC DNA]</scope>
    <source>
        <strain evidence="2">ATCC 25827</strain>
    </source>
</reference>
<name>A0AA86YPT0_PROST</name>
<evidence type="ECO:0000313" key="2">
    <source>
        <dbReference type="Proteomes" id="UP000004506"/>
    </source>
</evidence>
<dbReference type="EMBL" id="ABJD02000020">
    <property type="protein sequence ID" value="EDU61867.1"/>
    <property type="molecule type" value="Genomic_DNA"/>
</dbReference>
<protein>
    <recommendedName>
        <fullName evidence="3">DNA primase/nucleoside triphosphatase C-terminal domain-containing protein</fullName>
    </recommendedName>
</protein>
<sequence>MQGILNWALAGVQAWHTEGFKRSLPAAVIAANDEYRQESDLIGEFLEGCRLEPDAYTAASDLYSAFLSFASEGNEWRMTQRIFTKKMVERGFKKIRRNNKASFRGIALIDHELGSVISKESSIFTV</sequence>
<reference evidence="2" key="2">
    <citation type="submission" date="2008-04" db="EMBL/GenBank/DDBJ databases">
        <title>Draft genome sequence of Providencia stuartii(ATCC 25827).</title>
        <authorList>
            <person name="Sudarsanam P."/>
            <person name="Ley R."/>
            <person name="Guruge J."/>
            <person name="Turnbaugh P.J."/>
            <person name="Mahowald M."/>
            <person name="Liep D."/>
            <person name="Gordon J."/>
        </authorList>
    </citation>
    <scope>NUCLEOTIDE SEQUENCE [LARGE SCALE GENOMIC DNA]</scope>
    <source>
        <strain evidence="2">ATCC 25827</strain>
    </source>
</reference>
<accession>A0AA86YPT0</accession>
<reference evidence="1 2" key="3">
    <citation type="submission" date="2008-05" db="EMBL/GenBank/DDBJ databases">
        <authorList>
            <person name="Fulton L."/>
            <person name="Clifton S."/>
            <person name="Fulton B."/>
            <person name="Xu J."/>
            <person name="Minx P."/>
            <person name="Pepin K.H."/>
            <person name="Johnson M."/>
            <person name="Thiruvilangam P."/>
            <person name="Bhonagiri V."/>
            <person name="Nash W.E."/>
            <person name="Mardis E.R."/>
            <person name="Wilson R.K."/>
        </authorList>
    </citation>
    <scope>NUCLEOTIDE SEQUENCE [LARGE SCALE GENOMIC DNA]</scope>
    <source>
        <strain evidence="1 2">ATCC 25827</strain>
    </source>
</reference>
<comment type="caution">
    <text evidence="1">The sequence shown here is derived from an EMBL/GenBank/DDBJ whole genome shotgun (WGS) entry which is preliminary data.</text>
</comment>
<evidence type="ECO:0000313" key="1">
    <source>
        <dbReference type="EMBL" id="EDU61867.1"/>
    </source>
</evidence>
<organism evidence="1 2">
    <name type="scientific">Providencia stuartii ATCC 25827</name>
    <dbReference type="NCBI Taxonomy" id="471874"/>
    <lineage>
        <taxon>Bacteria</taxon>
        <taxon>Pseudomonadati</taxon>
        <taxon>Pseudomonadota</taxon>
        <taxon>Gammaproteobacteria</taxon>
        <taxon>Enterobacterales</taxon>
        <taxon>Morganellaceae</taxon>
        <taxon>Providencia</taxon>
    </lineage>
</organism>